<dbReference type="NCBIfam" id="TIGR00778">
    <property type="entry name" value="ahpD_dom"/>
    <property type="match status" value="1"/>
</dbReference>
<dbReference type="PANTHER" id="PTHR35446:SF2">
    <property type="entry name" value="CARBOXYMUCONOLACTONE DECARBOXYLASE-LIKE DOMAIN-CONTAINING PROTEIN"/>
    <property type="match status" value="1"/>
</dbReference>
<feature type="domain" description="Carboxymuconolactone decarboxylase-like" evidence="1">
    <location>
        <begin position="44"/>
        <end position="106"/>
    </location>
</feature>
<evidence type="ECO:0000313" key="3">
    <source>
        <dbReference type="Proteomes" id="UP000050535"/>
    </source>
</evidence>
<evidence type="ECO:0000313" key="2">
    <source>
        <dbReference type="EMBL" id="KPN30189.1"/>
    </source>
</evidence>
<keyword evidence="3" id="KW-1185">Reference proteome</keyword>
<name>A0A0P7I0I8_9EURY</name>
<reference evidence="3" key="1">
    <citation type="submission" date="2013-11" db="EMBL/GenBank/DDBJ databases">
        <authorList>
            <person name="Hoang H.T."/>
            <person name="Killian M.L."/>
            <person name="Madson D.M."/>
            <person name="Arruda P.H.E."/>
            <person name="Sun D."/>
            <person name="Schwartz K.J."/>
            <person name="Yoon K."/>
        </authorList>
    </citation>
    <scope>NUCLEOTIDE SEQUENCE [LARGE SCALE GENOMIC DNA]</scope>
    <source>
        <strain evidence="3">CDK2</strain>
    </source>
</reference>
<dbReference type="Proteomes" id="UP000050535">
    <property type="component" value="Unassembled WGS sequence"/>
</dbReference>
<accession>A0A0P7I0I8</accession>
<comment type="caution">
    <text evidence="2">The sequence shown here is derived from an EMBL/GenBank/DDBJ whole genome shotgun (WGS) entry which is preliminary data.</text>
</comment>
<keyword evidence="2" id="KW-0575">Peroxidase</keyword>
<dbReference type="Gene3D" id="1.20.1290.10">
    <property type="entry name" value="AhpD-like"/>
    <property type="match status" value="1"/>
</dbReference>
<dbReference type="Pfam" id="PF02627">
    <property type="entry name" value="CMD"/>
    <property type="match status" value="1"/>
</dbReference>
<dbReference type="PANTHER" id="PTHR35446">
    <property type="entry name" value="SI:CH211-175M2.5"/>
    <property type="match status" value="1"/>
</dbReference>
<dbReference type="InterPro" id="IPR004675">
    <property type="entry name" value="AhpD_core"/>
</dbReference>
<dbReference type="AlphaFoldDB" id="A0A0P7I0I8"/>
<dbReference type="EMBL" id="LGUC01000001">
    <property type="protein sequence ID" value="KPN30189.1"/>
    <property type="molecule type" value="Genomic_DNA"/>
</dbReference>
<gene>
    <name evidence="2" type="ORF">SY89_00915</name>
</gene>
<evidence type="ECO:0000259" key="1">
    <source>
        <dbReference type="Pfam" id="PF02627"/>
    </source>
</evidence>
<sequence>MGAENPADSEFQKKTFTPRSLASGTVRFVQTLPRLVRAKRADRVSDAFAEKIMLAVTAVNECQYCTRYHTDLAQETGVDRETITTILENDVESAVDDDELPALQFAQRYAETNEDPGREAVAALRRTYGDAMAADVQAFVRAIYFGNLLGNTYDGVRFAAARRVEAARTATQQLASRISYRLGRLRERCPI</sequence>
<keyword evidence="2" id="KW-0560">Oxidoreductase</keyword>
<dbReference type="InterPro" id="IPR029032">
    <property type="entry name" value="AhpD-like"/>
</dbReference>
<dbReference type="GO" id="GO:0051920">
    <property type="term" value="F:peroxiredoxin activity"/>
    <property type="evidence" value="ECO:0007669"/>
    <property type="project" value="InterPro"/>
</dbReference>
<dbReference type="SUPFAM" id="SSF69118">
    <property type="entry name" value="AhpD-like"/>
    <property type="match status" value="1"/>
</dbReference>
<dbReference type="InterPro" id="IPR003779">
    <property type="entry name" value="CMD-like"/>
</dbReference>
<protein>
    <submittedName>
        <fullName evidence="2">Alkylhydroperoxidase AhpD family core domain protein</fullName>
    </submittedName>
</protein>
<proteinExistence type="predicted"/>
<organism evidence="2 3">
    <name type="scientific">Halolamina pelagica</name>
    <dbReference type="NCBI Taxonomy" id="699431"/>
    <lineage>
        <taxon>Archaea</taxon>
        <taxon>Methanobacteriati</taxon>
        <taxon>Methanobacteriota</taxon>
        <taxon>Stenosarchaea group</taxon>
        <taxon>Halobacteria</taxon>
        <taxon>Halobacteriales</taxon>
        <taxon>Haloferacaceae</taxon>
    </lineage>
</organism>